<dbReference type="PIRSF" id="PIRSF003059">
    <property type="entry name" value="Sucrose_phosphorylase"/>
    <property type="match status" value="1"/>
</dbReference>
<feature type="binding site" evidence="4">
    <location>
        <position position="149"/>
    </location>
    <ligand>
        <name>substrate</name>
    </ligand>
</feature>
<feature type="domain" description="Glycosyl hydrolase family 13 catalytic" evidence="5">
    <location>
        <begin position="68"/>
        <end position="414"/>
    </location>
</feature>
<dbReference type="InterPro" id="IPR017853">
    <property type="entry name" value="GH"/>
</dbReference>
<comment type="caution">
    <text evidence="6">The sequence shown here is derived from an EMBL/GenBank/DDBJ whole genome shotgun (WGS) entry which is preliminary data.</text>
</comment>
<dbReference type="Pfam" id="PF00128">
    <property type="entry name" value="Alpha-amylase"/>
    <property type="match status" value="1"/>
</dbReference>
<feature type="binding site" evidence="4">
    <location>
        <position position="458"/>
    </location>
    <ligand>
        <name>substrate</name>
    </ligand>
</feature>
<dbReference type="SMART" id="SM00642">
    <property type="entry name" value="Aamy"/>
    <property type="match status" value="1"/>
</dbReference>
<proteinExistence type="inferred from homology"/>
<reference evidence="6" key="1">
    <citation type="journal article" date="2021" name="Front. Mar. Sci.">
        <title>Genomes of Diverse Isolates of Prochlorococcus High-Light-Adapted Clade II in the Western Pacific Ocean.</title>
        <authorList>
            <person name="Yan W."/>
            <person name="Feng X."/>
            <person name="Zhang W."/>
            <person name="Nawaz M.Z."/>
            <person name="Luo T."/>
            <person name="Zhang R."/>
            <person name="Jiao N."/>
        </authorList>
    </citation>
    <scope>NUCLEOTIDE SEQUENCE</scope>
    <source>
        <strain evidence="6">CUG1433</strain>
    </source>
</reference>
<dbReference type="InterPro" id="IPR016377">
    <property type="entry name" value="Sucrose_GGa_phosphorylase-rel"/>
</dbReference>
<dbReference type="PANTHER" id="PTHR38784:SF1">
    <property type="entry name" value="SUCROSE PHOSPHORYLASE"/>
    <property type="match status" value="1"/>
</dbReference>
<comment type="similarity">
    <text evidence="1">Belongs to the glycosyl hydrolase 13 family. Sucrose phosphorylase subfamily.</text>
</comment>
<dbReference type="InterPro" id="IPR033746">
    <property type="entry name" value="GGa_phosphorylase"/>
</dbReference>
<keyword evidence="3" id="KW-0808">Transferase</keyword>
<evidence type="ECO:0000313" key="6">
    <source>
        <dbReference type="EMBL" id="MBO6970478.1"/>
    </source>
</evidence>
<feature type="binding site" evidence="4">
    <location>
        <begin position="242"/>
        <end position="244"/>
    </location>
    <ligand>
        <name>substrate</name>
    </ligand>
</feature>
<dbReference type="Gene3D" id="3.90.400.10">
    <property type="entry name" value="Oligo-1,6-glucosidase, Domain 2"/>
    <property type="match status" value="1"/>
</dbReference>
<evidence type="ECO:0000256" key="4">
    <source>
        <dbReference type="PIRSR" id="PIRSR003059-2"/>
    </source>
</evidence>
<dbReference type="GO" id="GO:0016757">
    <property type="term" value="F:glycosyltransferase activity"/>
    <property type="evidence" value="ECO:0007669"/>
    <property type="project" value="UniProtKB-KW"/>
</dbReference>
<dbReference type="CDD" id="cd11356">
    <property type="entry name" value="AmyAc_Sucrose_phosphorylase-like_1"/>
    <property type="match status" value="1"/>
</dbReference>
<sequence>MKQIDSEKKIDRLKIDKLLKTIYSNNTTEEINFISNQLLQILDDFSEKSAYEEKRDKESWNESHSVLITYADSIYKNGEATLTTLNELLSKHFGSLSKVVHILPFLKSTSDGGFAVSSYDSLEEKFGDWDDLKSISKNHDLMADLVLNHVSSSHPWVQQFIKCQEPGISNVFSPKQNLDWSNVVRPRSSSLFSQINTEDGPKQVWTTFGPDQIDLNWHNPKMTLEFLNLIINYLSNGIKWLRLDAVGFIWKESGTTCLHLPKAHSIVKLLRVFLNNLLDEGVLITETNVPQKENLSYLISDDEAHMAYNFPLPPLLLEAIITSRADILNSWIFDWPILPEGTTLFNFTASHDGVGLRALEGLMNEQRIKDLLINCEKRGGLVSHRRLSNGDDKPYELNISWWSAMEDSSRDAKRFQYERFILSQLLVMSLKGVPAFYLPALLASENDIKSFSMTGQRRDLNREKFKAENLLAVLSNPESNANKNLKYLRNAMDVRSKLKQFHPCSQMKCLSKSRSDIVVIKRGNGPESVFAIHNMTENKINYQLNDNDLPKIIDNDFNTHDFLTSTKYNCKNISLDPFQVIWLGAL</sequence>
<dbReference type="GO" id="GO:0005975">
    <property type="term" value="P:carbohydrate metabolic process"/>
    <property type="evidence" value="ECO:0007669"/>
    <property type="project" value="InterPro"/>
</dbReference>
<name>A0A9D9BTG8_PROMR</name>
<evidence type="ECO:0000256" key="1">
    <source>
        <dbReference type="ARBA" id="ARBA00008452"/>
    </source>
</evidence>
<dbReference type="InterPro" id="IPR045857">
    <property type="entry name" value="O16G_dom_2"/>
</dbReference>
<accession>A0A9D9BTG8</accession>
<evidence type="ECO:0000313" key="7">
    <source>
        <dbReference type="Proteomes" id="UP000668060"/>
    </source>
</evidence>
<feature type="binding site" evidence="4">
    <location>
        <position position="111"/>
    </location>
    <ligand>
        <name>substrate</name>
    </ligand>
</feature>
<protein>
    <submittedName>
        <fullName evidence="6">Sugar phosphorylase</fullName>
    </submittedName>
</protein>
<feature type="binding site" evidence="4">
    <location>
        <begin position="351"/>
        <end position="352"/>
    </location>
    <ligand>
        <name>substrate</name>
    </ligand>
</feature>
<evidence type="ECO:0000256" key="3">
    <source>
        <dbReference type="ARBA" id="ARBA00022679"/>
    </source>
</evidence>
<dbReference type="PANTHER" id="PTHR38784">
    <property type="entry name" value="SUCROSE PHOSPHORYLASE"/>
    <property type="match status" value="1"/>
</dbReference>
<dbReference type="EMBL" id="JAEPLN010000001">
    <property type="protein sequence ID" value="MBO6970478.1"/>
    <property type="molecule type" value="Genomic_DNA"/>
</dbReference>
<dbReference type="InterPro" id="IPR006047">
    <property type="entry name" value="GH13_cat_dom"/>
</dbReference>
<organism evidence="6 7">
    <name type="scientific">Prochlorococcus marinus CUG1433</name>
    <dbReference type="NCBI Taxonomy" id="2774506"/>
    <lineage>
        <taxon>Bacteria</taxon>
        <taxon>Bacillati</taxon>
        <taxon>Cyanobacteriota</taxon>
        <taxon>Cyanophyceae</taxon>
        <taxon>Synechococcales</taxon>
        <taxon>Prochlorococcaceae</taxon>
        <taxon>Prochlorococcus</taxon>
    </lineage>
</organism>
<keyword evidence="2" id="KW-0328">Glycosyltransferase</keyword>
<evidence type="ECO:0000256" key="2">
    <source>
        <dbReference type="ARBA" id="ARBA00022676"/>
    </source>
</evidence>
<gene>
    <name evidence="6" type="ORF">JJ842_00950</name>
</gene>
<dbReference type="Proteomes" id="UP000668060">
    <property type="component" value="Unassembled WGS sequence"/>
</dbReference>
<dbReference type="Gene3D" id="3.20.20.80">
    <property type="entry name" value="Glycosidases"/>
    <property type="match status" value="1"/>
</dbReference>
<dbReference type="SUPFAM" id="SSF51445">
    <property type="entry name" value="(Trans)glycosidases"/>
    <property type="match status" value="1"/>
</dbReference>
<dbReference type="AlphaFoldDB" id="A0A9D9BTG8"/>
<evidence type="ECO:0000259" key="5">
    <source>
        <dbReference type="SMART" id="SM00642"/>
    </source>
</evidence>